<evidence type="ECO:0000313" key="9">
    <source>
        <dbReference type="Proteomes" id="UP000268016"/>
    </source>
</evidence>
<dbReference type="GO" id="GO:0009254">
    <property type="term" value="P:peptidoglycan turnover"/>
    <property type="evidence" value="ECO:0007669"/>
    <property type="project" value="InterPro"/>
</dbReference>
<feature type="domain" description="Lytic transglycosylase MltA" evidence="7">
    <location>
        <begin position="103"/>
        <end position="237"/>
    </location>
</feature>
<evidence type="ECO:0000313" key="8">
    <source>
        <dbReference type="EMBL" id="ROU03168.1"/>
    </source>
</evidence>
<dbReference type="GO" id="GO:0019867">
    <property type="term" value="C:outer membrane"/>
    <property type="evidence" value="ECO:0007669"/>
    <property type="project" value="InterPro"/>
</dbReference>
<dbReference type="Pfam" id="PF06725">
    <property type="entry name" value="3D"/>
    <property type="match status" value="1"/>
</dbReference>
<dbReference type="EMBL" id="RDRB01000003">
    <property type="protein sequence ID" value="ROU03168.1"/>
    <property type="molecule type" value="Genomic_DNA"/>
</dbReference>
<reference evidence="8 9" key="1">
    <citation type="submission" date="2018-10" db="EMBL/GenBank/DDBJ databases">
        <title>Histidinibacterium lentulum gen. nov., sp. nov., a marine bacterium from the culture broth of Picochlorum sp. 122.</title>
        <authorList>
            <person name="Wang G."/>
        </authorList>
    </citation>
    <scope>NUCLEOTIDE SEQUENCE [LARGE SCALE GENOMIC DNA]</scope>
    <source>
        <strain evidence="8 9">B17</strain>
    </source>
</reference>
<dbReference type="SMART" id="SM00925">
    <property type="entry name" value="MltA"/>
    <property type="match status" value="1"/>
</dbReference>
<evidence type="ECO:0000256" key="1">
    <source>
        <dbReference type="ARBA" id="ARBA00001420"/>
    </source>
</evidence>
<sequence length="344" mass="37839">MTGLRRLLAAAAFTASGTVAMAEARDISILSFGDLDGWAEDDHHAALEVFRSTCMDLDAPDWRTLCTLAADAADARAYFELFFAPVLIRDGAEPLFTGYFEPELRAAAEPDEVYRYPVYRVPPELGDVPWLTRREIEESGILADRGLEIGWVSDPVELFFLQIQGSGRLRMADGRVVRLGYGGANGRPYSSIGQELVKRGIYEPHQVSADVIRSWVRRNPDDGQDLLWTNDSYVFFREIGEVPLSKGPLGAMNRSITAGRSVAVDPSIVPLGAPVWLEKDGADPMRRLMVAQDTGSAIKGAQRADIFYGTGRRAGLEAGRIRDGGRMVVLLPIQRAWALLPETV</sequence>
<dbReference type="InterPro" id="IPR026044">
    <property type="entry name" value="MltA"/>
</dbReference>
<keyword evidence="3" id="KW-0456">Lyase</keyword>
<keyword evidence="9" id="KW-1185">Reference proteome</keyword>
<evidence type="ECO:0000256" key="5">
    <source>
        <dbReference type="ARBA" id="ARBA00030918"/>
    </source>
</evidence>
<dbReference type="Gene3D" id="2.40.240.50">
    <property type="entry name" value="Barwin-like endoglucanases"/>
    <property type="match status" value="1"/>
</dbReference>
<evidence type="ECO:0000256" key="6">
    <source>
        <dbReference type="SAM" id="SignalP"/>
    </source>
</evidence>
<evidence type="ECO:0000259" key="7">
    <source>
        <dbReference type="SMART" id="SM00925"/>
    </source>
</evidence>
<dbReference type="Pfam" id="PF03562">
    <property type="entry name" value="MltA"/>
    <property type="match status" value="1"/>
</dbReference>
<dbReference type="CDD" id="cd14485">
    <property type="entry name" value="mltA_like_LT_A"/>
    <property type="match status" value="1"/>
</dbReference>
<dbReference type="PANTHER" id="PTHR30124">
    <property type="entry name" value="MEMBRANE-BOUND LYTIC MUREIN TRANSGLYCOSYLASE A"/>
    <property type="match status" value="1"/>
</dbReference>
<dbReference type="GO" id="GO:0008933">
    <property type="term" value="F:peptidoglycan lytic transglycosylase activity"/>
    <property type="evidence" value="ECO:0007669"/>
    <property type="project" value="TreeGrafter"/>
</dbReference>
<evidence type="ECO:0000256" key="2">
    <source>
        <dbReference type="ARBA" id="ARBA00012587"/>
    </source>
</evidence>
<dbReference type="InterPro" id="IPR005300">
    <property type="entry name" value="MltA_B"/>
</dbReference>
<dbReference type="OrthoDB" id="9783686at2"/>
<gene>
    <name evidence="8" type="ORF">EAT49_07725</name>
</gene>
<keyword evidence="6" id="KW-0732">Signal</keyword>
<evidence type="ECO:0000256" key="3">
    <source>
        <dbReference type="ARBA" id="ARBA00023239"/>
    </source>
</evidence>
<dbReference type="PANTHER" id="PTHR30124:SF0">
    <property type="entry name" value="MEMBRANE-BOUND LYTIC MUREIN TRANSGLYCOSYLASE A"/>
    <property type="match status" value="1"/>
</dbReference>
<comment type="catalytic activity">
    <reaction evidence="1">
        <text>Exolytic cleavage of the (1-&gt;4)-beta-glycosidic linkage between N-acetylmuramic acid (MurNAc) and N-acetylglucosamine (GlcNAc) residues in peptidoglycan, from either the reducing or the non-reducing ends of the peptidoglycan chains, with concomitant formation of a 1,6-anhydrobond in the MurNAc residue.</text>
        <dbReference type="EC" id="4.2.2.n1"/>
    </reaction>
</comment>
<dbReference type="AlphaFoldDB" id="A0A3N2R6Y4"/>
<dbReference type="InterPro" id="IPR010611">
    <property type="entry name" value="3D_dom"/>
</dbReference>
<dbReference type="SUPFAM" id="SSF50685">
    <property type="entry name" value="Barwin-like endoglucanases"/>
    <property type="match status" value="1"/>
</dbReference>
<evidence type="ECO:0000256" key="4">
    <source>
        <dbReference type="ARBA" id="ARBA00023316"/>
    </source>
</evidence>
<name>A0A3N2R6Y4_9RHOB</name>
<dbReference type="Proteomes" id="UP000268016">
    <property type="component" value="Unassembled WGS sequence"/>
</dbReference>
<accession>A0A3N2R6Y4</accession>
<proteinExistence type="predicted"/>
<dbReference type="EC" id="4.2.2.n1" evidence="2"/>
<organism evidence="8 9">
    <name type="scientific">Histidinibacterium lentulum</name>
    <dbReference type="NCBI Taxonomy" id="2480588"/>
    <lineage>
        <taxon>Bacteria</taxon>
        <taxon>Pseudomonadati</taxon>
        <taxon>Pseudomonadota</taxon>
        <taxon>Alphaproteobacteria</taxon>
        <taxon>Rhodobacterales</taxon>
        <taxon>Paracoccaceae</taxon>
        <taxon>Histidinibacterium</taxon>
    </lineage>
</organism>
<dbReference type="GO" id="GO:0009253">
    <property type="term" value="P:peptidoglycan catabolic process"/>
    <property type="evidence" value="ECO:0007669"/>
    <property type="project" value="TreeGrafter"/>
</dbReference>
<dbReference type="GO" id="GO:0071555">
    <property type="term" value="P:cell wall organization"/>
    <property type="evidence" value="ECO:0007669"/>
    <property type="project" value="UniProtKB-KW"/>
</dbReference>
<dbReference type="CDD" id="cd14668">
    <property type="entry name" value="mlta_B"/>
    <property type="match status" value="1"/>
</dbReference>
<protein>
    <recommendedName>
        <fullName evidence="2">peptidoglycan lytic exotransglycosylase</fullName>
        <ecNumber evidence="2">4.2.2.n1</ecNumber>
    </recommendedName>
    <alternativeName>
        <fullName evidence="5">Murein hydrolase A</fullName>
    </alternativeName>
</protein>
<keyword evidence="4" id="KW-0961">Cell wall biogenesis/degradation</keyword>
<feature type="chain" id="PRO_5018315314" description="peptidoglycan lytic exotransglycosylase" evidence="6">
    <location>
        <begin position="23"/>
        <end position="344"/>
    </location>
</feature>
<comment type="caution">
    <text evidence="8">The sequence shown here is derived from an EMBL/GenBank/DDBJ whole genome shotgun (WGS) entry which is preliminary data.</text>
</comment>
<feature type="signal peptide" evidence="6">
    <location>
        <begin position="1"/>
        <end position="22"/>
    </location>
</feature>
<dbReference type="GO" id="GO:0004553">
    <property type="term" value="F:hydrolase activity, hydrolyzing O-glycosyl compounds"/>
    <property type="evidence" value="ECO:0007669"/>
    <property type="project" value="InterPro"/>
</dbReference>
<dbReference type="PIRSF" id="PIRSF019422">
    <property type="entry name" value="MltA"/>
    <property type="match status" value="1"/>
</dbReference>
<dbReference type="Gene3D" id="2.40.40.10">
    <property type="entry name" value="RlpA-like domain"/>
    <property type="match status" value="2"/>
</dbReference>
<dbReference type="InterPro" id="IPR036908">
    <property type="entry name" value="RlpA-like_sf"/>
</dbReference>